<dbReference type="InterPro" id="IPR000600">
    <property type="entry name" value="ROK"/>
</dbReference>
<dbReference type="InterPro" id="IPR043129">
    <property type="entry name" value="ATPase_NBD"/>
</dbReference>
<evidence type="ECO:0008006" key="4">
    <source>
        <dbReference type="Google" id="ProtNLM"/>
    </source>
</evidence>
<dbReference type="PROSITE" id="PS01125">
    <property type="entry name" value="ROK"/>
    <property type="match status" value="1"/>
</dbReference>
<evidence type="ECO:0000313" key="2">
    <source>
        <dbReference type="EMBL" id="OGM03019.1"/>
    </source>
</evidence>
<accession>A0A1F7WKV2</accession>
<reference evidence="2 3" key="1">
    <citation type="journal article" date="2016" name="Nat. Commun.">
        <title>Thousands of microbial genomes shed light on interconnected biogeochemical processes in an aquifer system.</title>
        <authorList>
            <person name="Anantharaman K."/>
            <person name="Brown C.T."/>
            <person name="Hug L.A."/>
            <person name="Sharon I."/>
            <person name="Castelle C.J."/>
            <person name="Probst A.J."/>
            <person name="Thomas B.C."/>
            <person name="Singh A."/>
            <person name="Wilkins M.J."/>
            <person name="Karaoz U."/>
            <person name="Brodie E.L."/>
            <person name="Williams K.H."/>
            <person name="Hubbard S.S."/>
            <person name="Banfield J.F."/>
        </authorList>
    </citation>
    <scope>NUCLEOTIDE SEQUENCE [LARGE SCALE GENOMIC DNA]</scope>
</reference>
<dbReference type="PANTHER" id="PTHR18964">
    <property type="entry name" value="ROK (REPRESSOR, ORF, KINASE) FAMILY"/>
    <property type="match status" value="1"/>
</dbReference>
<evidence type="ECO:0000313" key="3">
    <source>
        <dbReference type="Proteomes" id="UP000178735"/>
    </source>
</evidence>
<dbReference type="Proteomes" id="UP000178735">
    <property type="component" value="Unassembled WGS sequence"/>
</dbReference>
<dbReference type="Pfam" id="PF00480">
    <property type="entry name" value="ROK"/>
    <property type="match status" value="1"/>
</dbReference>
<organism evidence="2 3">
    <name type="scientific">Candidatus Wallbacteria bacterium GWC2_49_35</name>
    <dbReference type="NCBI Taxonomy" id="1817813"/>
    <lineage>
        <taxon>Bacteria</taxon>
        <taxon>Candidatus Walliibacteriota</taxon>
    </lineage>
</organism>
<protein>
    <recommendedName>
        <fullName evidence="4">Glucokinase</fullName>
    </recommendedName>
</protein>
<sequence>MSENGLGDKFVIGIDLGGTFVKFVYARANGEILMYDKIPTRVSHGAPAILGDIANKINDLVIKNGHGRESIIGCGIGCPGTVDADFRKVIFAPNLKWNDVDVKGKLEELTGLSVFIDNDANLAALGELWRGAGRGVDDFICVTLGTGIGGGIVVNGKLLRGVNNNAAEIGHMTIDFNGAQCGCSNYGCWEKYGSASALIARVLNFLSINKNQRSKIPSIIFELCSNDLSKLDCELIFEAARRGDPIAKSAVNQQIEFTAIGLINLIYIFNPNKIILSGGLSAASDALINPVIETVFKKAPKVSLRELEITVSNLGNDAGTMGAIYLVLNEKSFIN</sequence>
<dbReference type="STRING" id="1817813.A2008_02105"/>
<dbReference type="SUPFAM" id="SSF53067">
    <property type="entry name" value="Actin-like ATPase domain"/>
    <property type="match status" value="1"/>
</dbReference>
<gene>
    <name evidence="2" type="ORF">A2008_02105</name>
</gene>
<dbReference type="PANTHER" id="PTHR18964:SF149">
    <property type="entry name" value="BIFUNCTIONAL UDP-N-ACETYLGLUCOSAMINE 2-EPIMERASE_N-ACETYLMANNOSAMINE KINASE"/>
    <property type="match status" value="1"/>
</dbReference>
<dbReference type="Gene3D" id="3.30.420.40">
    <property type="match status" value="2"/>
</dbReference>
<comment type="similarity">
    <text evidence="1">Belongs to the ROK (NagC/XylR) family.</text>
</comment>
<proteinExistence type="inferred from homology"/>
<dbReference type="AlphaFoldDB" id="A0A1F7WKV2"/>
<comment type="caution">
    <text evidence="2">The sequence shown here is derived from an EMBL/GenBank/DDBJ whole genome shotgun (WGS) entry which is preliminary data.</text>
</comment>
<dbReference type="EMBL" id="MGFH01000191">
    <property type="protein sequence ID" value="OGM03019.1"/>
    <property type="molecule type" value="Genomic_DNA"/>
</dbReference>
<name>A0A1F7WKV2_9BACT</name>
<dbReference type="InterPro" id="IPR049874">
    <property type="entry name" value="ROK_cs"/>
</dbReference>
<evidence type="ECO:0000256" key="1">
    <source>
        <dbReference type="ARBA" id="ARBA00006479"/>
    </source>
</evidence>